<dbReference type="EMBL" id="JACASE010000013">
    <property type="protein sequence ID" value="KAF6418674.1"/>
    <property type="molecule type" value="Genomic_DNA"/>
</dbReference>
<dbReference type="Proteomes" id="UP000593571">
    <property type="component" value="Unassembled WGS sequence"/>
</dbReference>
<evidence type="ECO:0000256" key="1">
    <source>
        <dbReference type="SAM" id="MobiDB-lite"/>
    </source>
</evidence>
<protein>
    <submittedName>
        <fullName evidence="2">LLLL and CFNLAS motif containing 1</fullName>
    </submittedName>
</protein>
<dbReference type="PANTHER" id="PTHR37348">
    <property type="entry name" value="LLLL AND CFNLAS MOTIF-CONTAINING PROTEIN 1"/>
    <property type="match status" value="1"/>
</dbReference>
<gene>
    <name evidence="2" type="ORF">HJG63_007668</name>
</gene>
<dbReference type="PANTHER" id="PTHR37348:SF1">
    <property type="entry name" value="SPERM-EGG FUSION PROTEIN LLCFC1"/>
    <property type="match status" value="1"/>
</dbReference>
<organism evidence="2 3">
    <name type="scientific">Rousettus aegyptiacus</name>
    <name type="common">Egyptian fruit bat</name>
    <name type="synonym">Pteropus aegyptiacus</name>
    <dbReference type="NCBI Taxonomy" id="9407"/>
    <lineage>
        <taxon>Eukaryota</taxon>
        <taxon>Metazoa</taxon>
        <taxon>Chordata</taxon>
        <taxon>Craniata</taxon>
        <taxon>Vertebrata</taxon>
        <taxon>Euteleostomi</taxon>
        <taxon>Mammalia</taxon>
        <taxon>Eutheria</taxon>
        <taxon>Laurasiatheria</taxon>
        <taxon>Chiroptera</taxon>
        <taxon>Yinpterochiroptera</taxon>
        <taxon>Pteropodoidea</taxon>
        <taxon>Pteropodidae</taxon>
        <taxon>Rousettinae</taxon>
        <taxon>Rousettus</taxon>
    </lineage>
</organism>
<accession>A0A7J8D5Z1</accession>
<reference evidence="2 3" key="1">
    <citation type="journal article" date="2020" name="Nature">
        <title>Six reference-quality genomes reveal evolution of bat adaptations.</title>
        <authorList>
            <person name="Jebb D."/>
            <person name="Huang Z."/>
            <person name="Pippel M."/>
            <person name="Hughes G.M."/>
            <person name="Lavrichenko K."/>
            <person name="Devanna P."/>
            <person name="Winkler S."/>
            <person name="Jermiin L.S."/>
            <person name="Skirmuntt E.C."/>
            <person name="Katzourakis A."/>
            <person name="Burkitt-Gray L."/>
            <person name="Ray D.A."/>
            <person name="Sullivan K.A.M."/>
            <person name="Roscito J.G."/>
            <person name="Kirilenko B.M."/>
            <person name="Davalos L.M."/>
            <person name="Corthals A.P."/>
            <person name="Power M.L."/>
            <person name="Jones G."/>
            <person name="Ransome R.D."/>
            <person name="Dechmann D.K.N."/>
            <person name="Locatelli A.G."/>
            <person name="Puechmaille S.J."/>
            <person name="Fedrigo O."/>
            <person name="Jarvis E.D."/>
            <person name="Hiller M."/>
            <person name="Vernes S.C."/>
            <person name="Myers E.W."/>
            <person name="Teeling E.C."/>
        </authorList>
    </citation>
    <scope>NUCLEOTIDE SEQUENCE [LARGE SCALE GENOMIC DNA]</scope>
    <source>
        <strain evidence="2">MRouAeg1</strain>
        <tissue evidence="2">Muscle</tissue>
    </source>
</reference>
<evidence type="ECO:0000313" key="2">
    <source>
        <dbReference type="EMBL" id="KAF6418674.1"/>
    </source>
</evidence>
<keyword evidence="3" id="KW-1185">Reference proteome</keyword>
<comment type="caution">
    <text evidence="2">The sequence shown here is derived from an EMBL/GenBank/DDBJ whole genome shotgun (WGS) entry which is preliminary data.</text>
</comment>
<dbReference type="InterPro" id="IPR031684">
    <property type="entry name" value="LLCFC1"/>
</dbReference>
<evidence type="ECO:0000313" key="3">
    <source>
        <dbReference type="Proteomes" id="UP000593571"/>
    </source>
</evidence>
<dbReference type="GO" id="GO:0007342">
    <property type="term" value="P:fusion of sperm to egg plasma membrane involved in single fertilization"/>
    <property type="evidence" value="ECO:0007669"/>
    <property type="project" value="InterPro"/>
</dbReference>
<dbReference type="AlphaFoldDB" id="A0A7J8D5Z1"/>
<name>A0A7J8D5Z1_ROUAE</name>
<feature type="compositionally biased region" description="Basic and acidic residues" evidence="1">
    <location>
        <begin position="94"/>
        <end position="105"/>
    </location>
</feature>
<proteinExistence type="predicted"/>
<sequence length="136" mass="14562">MEGKGQTQCWAGVRAGTVGGGGRQRGACWAAGRGEGHGQWVGRPMTSLGSQLYRVAFLAAVLLLLWAKGVKPQEGSPGPDEGSFEVKTLSTGRSRRETMSGDRSPDPFGVSPRLLMGPERNLRSVQVLRERPVMVV</sequence>
<feature type="region of interest" description="Disordered" evidence="1">
    <location>
        <begin position="72"/>
        <end position="115"/>
    </location>
</feature>